<keyword evidence="3" id="KW-1185">Reference proteome</keyword>
<organism evidence="2 3">
    <name type="scientific">Aeoliella straminimaris</name>
    <dbReference type="NCBI Taxonomy" id="2954799"/>
    <lineage>
        <taxon>Bacteria</taxon>
        <taxon>Pseudomonadati</taxon>
        <taxon>Planctomycetota</taxon>
        <taxon>Planctomycetia</taxon>
        <taxon>Pirellulales</taxon>
        <taxon>Lacipirellulaceae</taxon>
        <taxon>Aeoliella</taxon>
    </lineage>
</organism>
<reference evidence="2" key="1">
    <citation type="submission" date="2022-06" db="EMBL/GenBank/DDBJ databases">
        <title>Aeoliella straminimaris, a novel planctomycete from sediments.</title>
        <authorList>
            <person name="Vitorino I.R."/>
            <person name="Lage O.M."/>
        </authorList>
    </citation>
    <scope>NUCLEOTIDE SEQUENCE</scope>
    <source>
        <strain evidence="2">ICT_H6.2</strain>
    </source>
</reference>
<dbReference type="AlphaFoldDB" id="A0A9X2JIW1"/>
<name>A0A9X2JIW1_9BACT</name>
<evidence type="ECO:0008006" key="4">
    <source>
        <dbReference type="Google" id="ProtNLM"/>
    </source>
</evidence>
<evidence type="ECO:0000256" key="1">
    <source>
        <dbReference type="SAM" id="MobiDB-lite"/>
    </source>
</evidence>
<comment type="caution">
    <text evidence="2">The sequence shown here is derived from an EMBL/GenBank/DDBJ whole genome shotgun (WGS) entry which is preliminary data.</text>
</comment>
<dbReference type="PROSITE" id="PS51257">
    <property type="entry name" value="PROKAR_LIPOPROTEIN"/>
    <property type="match status" value="1"/>
</dbReference>
<feature type="region of interest" description="Disordered" evidence="1">
    <location>
        <begin position="40"/>
        <end position="70"/>
    </location>
</feature>
<sequence length="70" mass="7372">MNAHSRCLIAFSAAVLVSASGCHMYRAPGAMLPSFAAAAEDRSIEQHASTSSFPSPDEVGLSDSDEEEQE</sequence>
<accession>A0A9X2JIW1</accession>
<evidence type="ECO:0000313" key="2">
    <source>
        <dbReference type="EMBL" id="MCO6047515.1"/>
    </source>
</evidence>
<protein>
    <recommendedName>
        <fullName evidence="4">Lipoprotein</fullName>
    </recommendedName>
</protein>
<evidence type="ECO:0000313" key="3">
    <source>
        <dbReference type="Proteomes" id="UP001155241"/>
    </source>
</evidence>
<dbReference type="Proteomes" id="UP001155241">
    <property type="component" value="Unassembled WGS sequence"/>
</dbReference>
<gene>
    <name evidence="2" type="ORF">NG895_26730</name>
</gene>
<dbReference type="EMBL" id="JAMXLR010000092">
    <property type="protein sequence ID" value="MCO6047515.1"/>
    <property type="molecule type" value="Genomic_DNA"/>
</dbReference>
<dbReference type="RefSeq" id="WP_252855625.1">
    <property type="nucleotide sequence ID" value="NZ_JAMXLR010000092.1"/>
</dbReference>
<proteinExistence type="predicted"/>